<name>A0A1N6XQ95_9GAMM</name>
<proteinExistence type="predicted"/>
<dbReference type="RefSeq" id="WP_076588319.1">
    <property type="nucleotide sequence ID" value="NZ_FTLW01000005.1"/>
</dbReference>
<feature type="region of interest" description="Disordered" evidence="1">
    <location>
        <begin position="501"/>
        <end position="549"/>
    </location>
</feature>
<sequence>MATREELLALLSSRRRGLSIRPIAVGPAPTWLQWLDDDARLSPARGPTRTELIAAMALKPLRPLPRAHVPQGRWARFRSLFRQGWGREREELPRLRYGAFAASVLFNFFFAAMLVWLMYLRFLAVQAPAEETVRIRITGFGTPSEAGGGDAASEGDLQPESGQAAPTQGAVTSAAAVSPSASASTQAQDEVQQATVVEVAAQQPLQVTESTAEPDGFELPPTRDVAIEARNLPDLQSRAIPNESDIPEALPQVRSVQLPTRPHVVHVPDLNVPTRELPTAPEPAPQVRIREIAVRPPGAQVRIAETSSRPLPSAPAPAVQAMGTQASTATAESGRAAATPKPGLPGATGQSSKPGQQAAGSGIGQAPRAADGGWSSPKRGDDWGVGDRNRAGAAIGGDRGNPSGAVGSGLFDSEGRPRLADDSFKPRFPDPYKEGSWLKRPSLGYRGTIFDGIWRPPETLLQEWVRKGIKSFDIPLPGGKVKIRCVISILQAGGGCGPVAGKDGVHDQPARARPAPNVPFKRELFENQSDLTTPKPNAQTESTGDKPTP</sequence>
<keyword evidence="2" id="KW-0812">Transmembrane</keyword>
<keyword evidence="2" id="KW-0472">Membrane</keyword>
<evidence type="ECO:0000313" key="4">
    <source>
        <dbReference type="Proteomes" id="UP000241788"/>
    </source>
</evidence>
<feature type="region of interest" description="Disordered" evidence="1">
    <location>
        <begin position="141"/>
        <end position="189"/>
    </location>
</feature>
<feature type="compositionally biased region" description="Basic and acidic residues" evidence="1">
    <location>
        <begin position="378"/>
        <end position="390"/>
    </location>
</feature>
<dbReference type="OrthoDB" id="6008404at2"/>
<keyword evidence="4" id="KW-1185">Reference proteome</keyword>
<evidence type="ECO:0008006" key="5">
    <source>
        <dbReference type="Google" id="ProtNLM"/>
    </source>
</evidence>
<feature type="compositionally biased region" description="Polar residues" evidence="1">
    <location>
        <begin position="322"/>
        <end position="331"/>
    </location>
</feature>
<feature type="transmembrane region" description="Helical" evidence="2">
    <location>
        <begin position="97"/>
        <end position="119"/>
    </location>
</feature>
<dbReference type="EMBL" id="FTLW01000005">
    <property type="protein sequence ID" value="SIR04492.1"/>
    <property type="molecule type" value="Genomic_DNA"/>
</dbReference>
<feature type="compositionally biased region" description="Polar residues" evidence="1">
    <location>
        <begin position="526"/>
        <end position="542"/>
    </location>
</feature>
<feature type="region of interest" description="Disordered" evidence="1">
    <location>
        <begin position="298"/>
        <end position="429"/>
    </location>
</feature>
<evidence type="ECO:0000313" key="3">
    <source>
        <dbReference type="EMBL" id="SIR04492.1"/>
    </source>
</evidence>
<keyword evidence="2" id="KW-1133">Transmembrane helix</keyword>
<evidence type="ECO:0000256" key="2">
    <source>
        <dbReference type="SAM" id="Phobius"/>
    </source>
</evidence>
<accession>A0A1N6XQ95</accession>
<protein>
    <recommendedName>
        <fullName evidence="5">Transmembrane repetitive protein</fullName>
    </recommendedName>
</protein>
<feature type="compositionally biased region" description="Low complexity" evidence="1">
    <location>
        <begin position="355"/>
        <end position="366"/>
    </location>
</feature>
<dbReference type="AlphaFoldDB" id="A0A1N6XQ95"/>
<gene>
    <name evidence="3" type="ORF">SAMN05421546_2310</name>
</gene>
<reference evidence="4" key="1">
    <citation type="submission" date="2017-01" db="EMBL/GenBank/DDBJ databases">
        <authorList>
            <person name="Varghese N."/>
            <person name="Submissions S."/>
        </authorList>
    </citation>
    <scope>NUCLEOTIDE SEQUENCE [LARGE SCALE GENOMIC DNA]</scope>
    <source>
        <strain evidence="4">UM1</strain>
    </source>
</reference>
<organism evidence="3 4">
    <name type="scientific">Solilutibacter tolerans</name>
    <dbReference type="NCBI Taxonomy" id="1604334"/>
    <lineage>
        <taxon>Bacteria</taxon>
        <taxon>Pseudomonadati</taxon>
        <taxon>Pseudomonadota</taxon>
        <taxon>Gammaproteobacteria</taxon>
        <taxon>Lysobacterales</taxon>
        <taxon>Lysobacteraceae</taxon>
        <taxon>Solilutibacter</taxon>
    </lineage>
</organism>
<evidence type="ECO:0000256" key="1">
    <source>
        <dbReference type="SAM" id="MobiDB-lite"/>
    </source>
</evidence>
<dbReference type="Proteomes" id="UP000241788">
    <property type="component" value="Unassembled WGS sequence"/>
</dbReference>
<dbReference type="STRING" id="1604334.SAMN05421546_2310"/>
<feature type="compositionally biased region" description="Low complexity" evidence="1">
    <location>
        <begin position="170"/>
        <end position="189"/>
    </location>
</feature>
<feature type="compositionally biased region" description="Basic and acidic residues" evidence="1">
    <location>
        <begin position="413"/>
        <end position="429"/>
    </location>
</feature>